<feature type="region of interest" description="Disordered" evidence="1">
    <location>
        <begin position="95"/>
        <end position="138"/>
    </location>
</feature>
<evidence type="ECO:0000313" key="2">
    <source>
        <dbReference type="EMBL" id="KAF9758136.1"/>
    </source>
</evidence>
<sequence>MQPQNPQQEEGHPPERHGSDMSSQYSGQSGISRSTAHTSLSTDAARQRKAEKEGTGQPGPETAPNSFAQDQGSMEAYQAALAAAAHKAAASGKFQWGAAPGGEDGEQDEADGFSGHGGSPIAESVGSNDEYGFSSYENMDDFDLDDDAIIAEANASALANDSDGWYGQEFGFYLAPSNQHTMAPALRMACSTSMPTEGSLAPRE</sequence>
<organism evidence="2 3">
    <name type="scientific">Bionectria ochroleuca</name>
    <name type="common">Gliocladium roseum</name>
    <dbReference type="NCBI Taxonomy" id="29856"/>
    <lineage>
        <taxon>Eukaryota</taxon>
        <taxon>Fungi</taxon>
        <taxon>Dikarya</taxon>
        <taxon>Ascomycota</taxon>
        <taxon>Pezizomycotina</taxon>
        <taxon>Sordariomycetes</taxon>
        <taxon>Hypocreomycetidae</taxon>
        <taxon>Hypocreales</taxon>
        <taxon>Bionectriaceae</taxon>
        <taxon>Clonostachys</taxon>
    </lineage>
</organism>
<dbReference type="EMBL" id="JADCTT010000002">
    <property type="protein sequence ID" value="KAF9758136.1"/>
    <property type="molecule type" value="Genomic_DNA"/>
</dbReference>
<feature type="compositionally biased region" description="Polar residues" evidence="1">
    <location>
        <begin position="20"/>
        <end position="44"/>
    </location>
</feature>
<comment type="caution">
    <text evidence="2">The sequence shown here is derived from an EMBL/GenBank/DDBJ whole genome shotgun (WGS) entry which is preliminary data.</text>
</comment>
<dbReference type="AlphaFoldDB" id="A0A8H7NLC5"/>
<name>A0A8H7NLC5_BIOOC</name>
<feature type="region of interest" description="Disordered" evidence="1">
    <location>
        <begin position="1"/>
        <end position="72"/>
    </location>
</feature>
<reference evidence="2" key="1">
    <citation type="submission" date="2020-10" db="EMBL/GenBank/DDBJ databases">
        <title>High-Quality Genome Resource of Clonostachys rosea strain S41 by Oxford Nanopore Long-Read Sequencing.</title>
        <authorList>
            <person name="Wang H."/>
        </authorList>
    </citation>
    <scope>NUCLEOTIDE SEQUENCE</scope>
    <source>
        <strain evidence="2">S41</strain>
    </source>
</reference>
<accession>A0A8H7NLC5</accession>
<gene>
    <name evidence="2" type="ORF">IM811_009080</name>
</gene>
<feature type="compositionally biased region" description="Basic and acidic residues" evidence="1">
    <location>
        <begin position="9"/>
        <end position="19"/>
    </location>
</feature>
<feature type="compositionally biased region" description="Basic and acidic residues" evidence="1">
    <location>
        <begin position="45"/>
        <end position="54"/>
    </location>
</feature>
<evidence type="ECO:0000313" key="3">
    <source>
        <dbReference type="Proteomes" id="UP000616885"/>
    </source>
</evidence>
<protein>
    <submittedName>
        <fullName evidence="2">Uncharacterized protein</fullName>
    </submittedName>
</protein>
<dbReference type="Proteomes" id="UP000616885">
    <property type="component" value="Unassembled WGS sequence"/>
</dbReference>
<evidence type="ECO:0000256" key="1">
    <source>
        <dbReference type="SAM" id="MobiDB-lite"/>
    </source>
</evidence>
<feature type="compositionally biased region" description="Polar residues" evidence="1">
    <location>
        <begin position="63"/>
        <end position="72"/>
    </location>
</feature>
<proteinExistence type="predicted"/>